<dbReference type="InterPro" id="IPR036188">
    <property type="entry name" value="FAD/NAD-bd_sf"/>
</dbReference>
<feature type="domain" description="FAD/NAD(P)-binding" evidence="3">
    <location>
        <begin position="37"/>
        <end position="155"/>
    </location>
</feature>
<dbReference type="PANTHER" id="PTHR43755:SF1">
    <property type="entry name" value="FAD-DEPENDENT PYRIDINE NUCLEOTIDE-DISULPHIDE OXIDOREDUCTASE"/>
    <property type="match status" value="1"/>
</dbReference>
<sequence length="434" mass="46280">MKKITRRQLGYMAGAAGVAAVGTLTFGRAAIAQGSAKVVVVGGGAGGATVANKIKAAAPNLDVTLVEANPAFTTCFFSNLYLGGLVSFDDITHDYKNISDLGVKVVHDWAEDVDTAAKVVKLKGGTQLPYDRLVLSPGIELKYDSVPGYSKEAAELMPHAWQAGAQTKLLKAKLEAMDDGGLVVLAAPPNPYRCPPGPYERMCMIAHYLKTAKPKSKLILFDPKTKFSKQGAFMEGFKAHYADIIEVNLTDEIDSYALTRVDPKTGEIETASGRKEKADVANIVPAQRAGLIAHRAGCAEGDWCPTNPENMSSTKVENVYVLGDASVATEMPKSAFSANSQAKVVAADILAELAEKKKFPPRFRNTCWSAIAPKDGIKVGANYTPGEKEGKPALVAKDSFVSKPGEPVGLREETFTESFGWYSGIVSDIFAKPA</sequence>
<dbReference type="EC" id="1.8.2.3" evidence="6"/>
<dbReference type="Gene3D" id="3.90.760.10">
    <property type="entry name" value="Flavocytochrome c sulphide dehydrogenase, flavin-binding domain"/>
    <property type="match status" value="1"/>
</dbReference>
<dbReference type="InterPro" id="IPR023753">
    <property type="entry name" value="FAD/NAD-binding_dom"/>
</dbReference>
<dbReference type="PANTHER" id="PTHR43755">
    <property type="match status" value="1"/>
</dbReference>
<dbReference type="SUPFAM" id="SSF51905">
    <property type="entry name" value="FAD/NAD(P)-binding domain"/>
    <property type="match status" value="2"/>
</dbReference>
<dbReference type="Pfam" id="PF07992">
    <property type="entry name" value="Pyr_redox_2"/>
    <property type="match status" value="1"/>
</dbReference>
<dbReference type="InterPro" id="IPR052541">
    <property type="entry name" value="SQRD"/>
</dbReference>
<dbReference type="GO" id="GO:0070225">
    <property type="term" value="F:sulfide dehydrogenase activity"/>
    <property type="evidence" value="ECO:0007669"/>
    <property type="project" value="UniProtKB-EC"/>
</dbReference>
<dbReference type="KEGG" id="fil:BN1229_v1_2541"/>
<feature type="domain" description="Flavocytochrome c sulphide dehydrogenase flavin-binding" evidence="4">
    <location>
        <begin position="360"/>
        <end position="430"/>
    </location>
</feature>
<keyword evidence="7" id="KW-1185">Reference proteome</keyword>
<organism evidence="6 7">
    <name type="scientific">Candidatus Filomicrobium marinum</name>
    <dbReference type="NCBI Taxonomy" id="1608628"/>
    <lineage>
        <taxon>Bacteria</taxon>
        <taxon>Pseudomonadati</taxon>
        <taxon>Pseudomonadota</taxon>
        <taxon>Alphaproteobacteria</taxon>
        <taxon>Hyphomicrobiales</taxon>
        <taxon>Hyphomicrobiaceae</taxon>
        <taxon>Filomicrobium</taxon>
    </lineage>
</organism>
<name>A0A0D6JJ10_9HYPH</name>
<dbReference type="InterPro" id="IPR006311">
    <property type="entry name" value="TAT_signal"/>
</dbReference>
<keyword evidence="2" id="KW-0274">FAD</keyword>
<evidence type="ECO:0000313" key="7">
    <source>
        <dbReference type="Proteomes" id="UP000033187"/>
    </source>
</evidence>
<dbReference type="Gene3D" id="3.50.50.60">
    <property type="entry name" value="FAD/NAD(P)-binding domain"/>
    <property type="match status" value="2"/>
</dbReference>
<dbReference type="GO" id="GO:0050660">
    <property type="term" value="F:flavin adenine dinucleotide binding"/>
    <property type="evidence" value="ECO:0007669"/>
    <property type="project" value="InterPro"/>
</dbReference>
<evidence type="ECO:0000256" key="1">
    <source>
        <dbReference type="ARBA" id="ARBA00022630"/>
    </source>
</evidence>
<keyword evidence="6" id="KW-0560">Oxidoreductase</keyword>
<evidence type="ECO:0000256" key="2">
    <source>
        <dbReference type="ARBA" id="ARBA00022827"/>
    </source>
</evidence>
<dbReference type="Proteomes" id="UP000033187">
    <property type="component" value="Chromosome 1"/>
</dbReference>
<dbReference type="PROSITE" id="PS51318">
    <property type="entry name" value="TAT"/>
    <property type="match status" value="1"/>
</dbReference>
<evidence type="ECO:0000313" key="6">
    <source>
        <dbReference type="EMBL" id="CPR21943.1"/>
    </source>
</evidence>
<protein>
    <submittedName>
        <fullName evidence="6">Sulfide dehydrogenase [flavocytochrome c] flavoprotein chain</fullName>
        <ecNumber evidence="6">1.8.2.3</ecNumber>
    </submittedName>
</protein>
<proteinExistence type="predicted"/>
<gene>
    <name evidence="6" type="primary">fccB</name>
    <name evidence="6" type="ORF">YBN1229_v1_3376</name>
</gene>
<dbReference type="InterPro" id="IPR016156">
    <property type="entry name" value="FAD/NAD-linked_Rdtase_dimer_sf"/>
</dbReference>
<dbReference type="InterPro" id="IPR037092">
    <property type="entry name" value="FlavoCytC_S_DH_flav-bd_sf"/>
</dbReference>
<evidence type="ECO:0000259" key="5">
    <source>
        <dbReference type="Pfam" id="PF21706"/>
    </source>
</evidence>
<dbReference type="RefSeq" id="WP_046478404.1">
    <property type="nucleotide sequence ID" value="NZ_LN829118.1"/>
</dbReference>
<dbReference type="InterPro" id="IPR015323">
    <property type="entry name" value="FlavoCytC_S_DH_flav-bd"/>
</dbReference>
<dbReference type="Pfam" id="PF21706">
    <property type="entry name" value="FCSD_central"/>
    <property type="match status" value="1"/>
</dbReference>
<accession>A0A0D6JJ10</accession>
<dbReference type="AlphaFoldDB" id="A0A0D6JJ10"/>
<dbReference type="InterPro" id="IPR049386">
    <property type="entry name" value="FCSD_central"/>
</dbReference>
<dbReference type="EMBL" id="LN829119">
    <property type="protein sequence ID" value="CPR21943.1"/>
    <property type="molecule type" value="Genomic_DNA"/>
</dbReference>
<evidence type="ECO:0000259" key="4">
    <source>
        <dbReference type="Pfam" id="PF09242"/>
    </source>
</evidence>
<dbReference type="KEGG" id="fiy:BN1229_v1_3376"/>
<keyword evidence="1" id="KW-0285">Flavoprotein</keyword>
<dbReference type="SUPFAM" id="SSF55424">
    <property type="entry name" value="FAD/NAD-linked reductases, dimerisation (C-terminal) domain"/>
    <property type="match status" value="1"/>
</dbReference>
<dbReference type="OrthoDB" id="9802771at2"/>
<reference evidence="7" key="1">
    <citation type="submission" date="2015-02" db="EMBL/GenBank/DDBJ databases">
        <authorList>
            <person name="Chooi Y.-H."/>
        </authorList>
    </citation>
    <scope>NUCLEOTIDE SEQUENCE [LARGE SCALE GENOMIC DNA]</scope>
    <source>
        <strain evidence="7">strain Y</strain>
    </source>
</reference>
<dbReference type="Pfam" id="PF09242">
    <property type="entry name" value="FCSD-flav_bind"/>
    <property type="match status" value="1"/>
</dbReference>
<dbReference type="PRINTS" id="PR00368">
    <property type="entry name" value="FADPNR"/>
</dbReference>
<evidence type="ECO:0000259" key="3">
    <source>
        <dbReference type="Pfam" id="PF07992"/>
    </source>
</evidence>
<feature type="domain" description="Sulfide dehydrogenase [flavocytochrome c] flavoprotein chain central" evidence="5">
    <location>
        <begin position="167"/>
        <end position="285"/>
    </location>
</feature>